<evidence type="ECO:0000313" key="1">
    <source>
        <dbReference type="EMBL" id="CDW89328.1"/>
    </source>
</evidence>
<accession>A0A078B6Z0</accession>
<keyword evidence="2" id="KW-1185">Reference proteome</keyword>
<name>A0A078B6Z0_STYLE</name>
<dbReference type="Proteomes" id="UP000039865">
    <property type="component" value="Unassembled WGS sequence"/>
</dbReference>
<organism evidence="1 2">
    <name type="scientific">Stylonychia lemnae</name>
    <name type="common">Ciliate</name>
    <dbReference type="NCBI Taxonomy" id="5949"/>
    <lineage>
        <taxon>Eukaryota</taxon>
        <taxon>Sar</taxon>
        <taxon>Alveolata</taxon>
        <taxon>Ciliophora</taxon>
        <taxon>Intramacronucleata</taxon>
        <taxon>Spirotrichea</taxon>
        <taxon>Stichotrichia</taxon>
        <taxon>Sporadotrichida</taxon>
        <taxon>Oxytrichidae</taxon>
        <taxon>Stylonychinae</taxon>
        <taxon>Stylonychia</taxon>
    </lineage>
</organism>
<proteinExistence type="predicted"/>
<protein>
    <submittedName>
        <fullName evidence="1">Uncharacterized protein</fullName>
    </submittedName>
</protein>
<dbReference type="AlphaFoldDB" id="A0A078B6Z0"/>
<dbReference type="InParanoid" id="A0A078B6Z0"/>
<gene>
    <name evidence="1" type="primary">Contig1052.g1149</name>
    <name evidence="1" type="ORF">STYLEM_18460</name>
</gene>
<evidence type="ECO:0000313" key="2">
    <source>
        <dbReference type="Proteomes" id="UP000039865"/>
    </source>
</evidence>
<sequence>MAILSHSTRYIQIFIFTKLDRECPGFQFVIPVQDLTTNGSKEEYTVNLIDYDIKITYNIQTHIQTLHQKKVKSYNFQENLELFNELISHQKNFVYSLYMAVRELQREDYSIQITYMSYQKVILLINNTLKMSFLLNFSRTEMTKILITPSIASLNCFLASKFMKALQYEDVKIIKQIFTIYLYEFIQSYKVFQMIFELQNTLDSLRKGPQVDNIAYTFDFQQTQFHNQLTDTMDTSFEQQNQLADYKKELIMIVNYRKFYQVAFKIDKVNKKLCIADYAKQTYYYPDDHKLLLFIPHGSGLAACLQELIDKKLQLTTNDFIVFGERYGLNEEKTEFLFNVSLDHMEIVQLICETVFDYIGCIYLMIKVKQILQLKHMKKLESINKVEAKFLIVEEPKYTGRICTVIQNYQFKLKLMLESSNELINNLVEQYFHIKLQRCFYNYKALKGMAGILLTKIFTHIYVYELMYFEINRDQGRPFLTNHSQQAELDQLVPRKKLDIEIALENIDFQNGREFVIKFIDPRTKKYKFIKFVETTNEGVFSPENFQNPDYNRYIQQQQTKKFLQRICFLMTIELDELY</sequence>
<reference evidence="1 2" key="1">
    <citation type="submission" date="2014-06" db="EMBL/GenBank/DDBJ databases">
        <authorList>
            <person name="Swart Estienne"/>
        </authorList>
    </citation>
    <scope>NUCLEOTIDE SEQUENCE [LARGE SCALE GENOMIC DNA]</scope>
    <source>
        <strain evidence="1 2">130c</strain>
    </source>
</reference>
<dbReference type="EMBL" id="CCKQ01017441">
    <property type="protein sequence ID" value="CDW89328.1"/>
    <property type="molecule type" value="Genomic_DNA"/>
</dbReference>